<evidence type="ECO:0000313" key="5">
    <source>
        <dbReference type="EMBL" id="AEI41107.1"/>
    </source>
</evidence>
<evidence type="ECO:0000256" key="1">
    <source>
        <dbReference type="ARBA" id="ARBA00022729"/>
    </source>
</evidence>
<proteinExistence type="predicted"/>
<gene>
    <name evidence="5" type="ordered locus">KNP414_02546</name>
</gene>
<name>F8FAL8_PAEMK</name>
<feature type="domain" description="Alginate lyase" evidence="4">
    <location>
        <begin position="96"/>
        <end position="307"/>
    </location>
</feature>
<dbReference type="KEGG" id="pms:KNP414_02546"/>
<dbReference type="AlphaFoldDB" id="F8FAL8"/>
<keyword evidence="1 3" id="KW-0732">Signal</keyword>
<accession>F8FAL8</accession>
<evidence type="ECO:0000256" key="3">
    <source>
        <dbReference type="SAM" id="SignalP"/>
    </source>
</evidence>
<sequence>MMRNQGRRKLPVLAAAGLAAGLVFSSAAAAYPHPGGMHSEAQLASAKRNIAGGLQPWADAMKELIPRADFYLLEPPSASADFHVPGYYEDPAGHTGASEVLHTDVRAAYASALAYRLTGRTAYAEKAKAILNDWAFRNTAVSGTDGPLVMTYSGVGFIHAAELLRDYSGWSEADKTAFSNWLTNVYLARAANPIKTRSNNWGDWGIYGAMAAYYYKDDPVLLNAEITRLKNKIDSSIAADGSMPHEAGRGASGLWYTYFALAPMTAAAQIAKEAAGIDLFQWTSPGGRTIKQALDYLLFYMNRPDQWPYGANPRMPVSDEEWGYNLFEAMSDYYDEPAYKSFASVKGPIMYLASHFAWNFPSVTKGGLRLVDEKFDALTSTAAPRGWTVSKAANTSAVVWNTPTAADKSLKIWDTSTSGTASAVKVFPDQYGIIEAEWKFMYMALFPNARFGLKHAAVYAAELLTTASRLIYRSGTGSDIALQTLSPDAWYTVKLIANPASDKTDVYVNGQLKASGVPFRSTVSALDRIEFAGGSGETGTFYIDQVKIMN</sequence>
<dbReference type="GO" id="GO:0016829">
    <property type="term" value="F:lyase activity"/>
    <property type="evidence" value="ECO:0007669"/>
    <property type="project" value="UniProtKB-KW"/>
</dbReference>
<feature type="chain" id="PRO_5003370141" description="Alginate lyase domain-containing protein" evidence="3">
    <location>
        <begin position="30"/>
        <end position="550"/>
    </location>
</feature>
<dbReference type="EMBL" id="CP002869">
    <property type="protein sequence ID" value="AEI41107.1"/>
    <property type="molecule type" value="Genomic_DNA"/>
</dbReference>
<dbReference type="Gene3D" id="1.50.10.100">
    <property type="entry name" value="Chondroitin AC/alginate lyase"/>
    <property type="match status" value="1"/>
</dbReference>
<protein>
    <recommendedName>
        <fullName evidence="4">Alginate lyase domain-containing protein</fullName>
    </recommendedName>
</protein>
<dbReference type="GO" id="GO:0042597">
    <property type="term" value="C:periplasmic space"/>
    <property type="evidence" value="ECO:0007669"/>
    <property type="project" value="InterPro"/>
</dbReference>
<dbReference type="SUPFAM" id="SSF48230">
    <property type="entry name" value="Chondroitin AC/alginate lyase"/>
    <property type="match status" value="1"/>
</dbReference>
<reference evidence="5 6" key="2">
    <citation type="journal article" date="2013" name="Genome Announc.">
        <title>Genome Sequence of Growth-Improving Paenibacillus mucilaginosus Strain KNP414.</title>
        <authorList>
            <person name="Lu J.J."/>
            <person name="Wang J.F."/>
            <person name="Hu X.F."/>
        </authorList>
    </citation>
    <scope>NUCLEOTIDE SEQUENCE [LARGE SCALE GENOMIC DNA]</scope>
    <source>
        <strain evidence="5 6">KNP414</strain>
    </source>
</reference>
<evidence type="ECO:0000259" key="4">
    <source>
        <dbReference type="Pfam" id="PF05426"/>
    </source>
</evidence>
<dbReference type="Gene3D" id="2.60.120.200">
    <property type="match status" value="1"/>
</dbReference>
<dbReference type="Proteomes" id="UP000006620">
    <property type="component" value="Chromosome"/>
</dbReference>
<dbReference type="Pfam" id="PF05426">
    <property type="entry name" value="Alginate_lyase"/>
    <property type="match status" value="1"/>
</dbReference>
<dbReference type="InterPro" id="IPR008929">
    <property type="entry name" value="Chondroitin_lyas"/>
</dbReference>
<dbReference type="InterPro" id="IPR008397">
    <property type="entry name" value="Alginate_lyase_dom"/>
</dbReference>
<evidence type="ECO:0000256" key="2">
    <source>
        <dbReference type="ARBA" id="ARBA00023239"/>
    </source>
</evidence>
<reference evidence="6" key="1">
    <citation type="submission" date="2011-06" db="EMBL/GenBank/DDBJ databases">
        <title>Complete genome sequence of Paenibacillus mucilaginosus KNP414.</title>
        <authorList>
            <person name="Wang J."/>
            <person name="Hu S."/>
            <person name="Hu X."/>
            <person name="Zhang B."/>
            <person name="Dong D."/>
            <person name="Zhang S."/>
            <person name="Zhao K."/>
            <person name="Wu D."/>
        </authorList>
    </citation>
    <scope>NUCLEOTIDE SEQUENCE [LARGE SCALE GENOMIC DNA]</scope>
    <source>
        <strain evidence="6">KNP414</strain>
    </source>
</reference>
<organism evidence="5 6">
    <name type="scientific">Paenibacillus mucilaginosus (strain KNP414)</name>
    <dbReference type="NCBI Taxonomy" id="1036673"/>
    <lineage>
        <taxon>Bacteria</taxon>
        <taxon>Bacillati</taxon>
        <taxon>Bacillota</taxon>
        <taxon>Bacilli</taxon>
        <taxon>Bacillales</taxon>
        <taxon>Paenibacillaceae</taxon>
        <taxon>Paenibacillus</taxon>
    </lineage>
</organism>
<feature type="signal peptide" evidence="3">
    <location>
        <begin position="1"/>
        <end position="29"/>
    </location>
</feature>
<dbReference type="HOGENOM" id="CLU_495942_0_0_9"/>
<evidence type="ECO:0000313" key="6">
    <source>
        <dbReference type="Proteomes" id="UP000006620"/>
    </source>
</evidence>
<keyword evidence="2" id="KW-0456">Lyase</keyword>
<dbReference type="PATRIC" id="fig|1036673.3.peg.2306"/>